<keyword evidence="2" id="KW-1185">Reference proteome</keyword>
<dbReference type="EMBL" id="CAJVPM010015073">
    <property type="protein sequence ID" value="CAG8605403.1"/>
    <property type="molecule type" value="Genomic_DNA"/>
</dbReference>
<accession>A0ACA9MQ74</accession>
<dbReference type="Proteomes" id="UP000789860">
    <property type="component" value="Unassembled WGS sequence"/>
</dbReference>
<name>A0ACA9MQ74_9GLOM</name>
<evidence type="ECO:0000313" key="1">
    <source>
        <dbReference type="EMBL" id="CAG8605403.1"/>
    </source>
</evidence>
<organism evidence="1 2">
    <name type="scientific">Scutellospora calospora</name>
    <dbReference type="NCBI Taxonomy" id="85575"/>
    <lineage>
        <taxon>Eukaryota</taxon>
        <taxon>Fungi</taxon>
        <taxon>Fungi incertae sedis</taxon>
        <taxon>Mucoromycota</taxon>
        <taxon>Glomeromycotina</taxon>
        <taxon>Glomeromycetes</taxon>
        <taxon>Diversisporales</taxon>
        <taxon>Gigasporaceae</taxon>
        <taxon>Scutellospora</taxon>
    </lineage>
</organism>
<reference evidence="1" key="1">
    <citation type="submission" date="2021-06" db="EMBL/GenBank/DDBJ databases">
        <authorList>
            <person name="Kallberg Y."/>
            <person name="Tangrot J."/>
            <person name="Rosling A."/>
        </authorList>
    </citation>
    <scope>NUCLEOTIDE SEQUENCE</scope>
    <source>
        <strain evidence="1">AU212A</strain>
    </source>
</reference>
<sequence length="254" mass="30138">MYSLPNEILVNIFIHVRILINVIFVCKRFKIIIVNPFFKIEWLSYHNLTSRNHTFFDRETIETIKIKFTKEFVTRLAMNLHITNSLENRKKAFEIFNKINCNLWLGYYYQHGYHFVEIDEDKALKYYHMASNEDQSEKDILQEALLRKTILMMRNEKKVIDDKIVDIDKDDKIQITNTFKEIAEFGNVEASFIYGTILISGKLDNEIDLLKGSNYIFYAASSGHRDAKTFLNKIYDDILDLFNNHTHVIYPINN</sequence>
<protein>
    <submittedName>
        <fullName evidence="1">4712_t:CDS:1</fullName>
    </submittedName>
</protein>
<comment type="caution">
    <text evidence="1">The sequence shown here is derived from an EMBL/GenBank/DDBJ whole genome shotgun (WGS) entry which is preliminary data.</text>
</comment>
<evidence type="ECO:0000313" key="2">
    <source>
        <dbReference type="Proteomes" id="UP000789860"/>
    </source>
</evidence>
<gene>
    <name evidence="1" type="ORF">SCALOS_LOCUS7079</name>
</gene>
<proteinExistence type="predicted"/>